<name>A0A1Y2H0A7_9FUNG</name>
<feature type="compositionally biased region" description="Polar residues" evidence="1">
    <location>
        <begin position="933"/>
        <end position="942"/>
    </location>
</feature>
<comment type="caution">
    <text evidence="2">The sequence shown here is derived from an EMBL/GenBank/DDBJ whole genome shotgun (WGS) entry which is preliminary data.</text>
</comment>
<organism evidence="2 3">
    <name type="scientific">Lobosporangium transversale</name>
    <dbReference type="NCBI Taxonomy" id="64571"/>
    <lineage>
        <taxon>Eukaryota</taxon>
        <taxon>Fungi</taxon>
        <taxon>Fungi incertae sedis</taxon>
        <taxon>Mucoromycota</taxon>
        <taxon>Mortierellomycotina</taxon>
        <taxon>Mortierellomycetes</taxon>
        <taxon>Mortierellales</taxon>
        <taxon>Mortierellaceae</taxon>
        <taxon>Lobosporangium</taxon>
    </lineage>
</organism>
<dbReference type="GeneID" id="33570429"/>
<feature type="region of interest" description="Disordered" evidence="1">
    <location>
        <begin position="517"/>
        <end position="541"/>
    </location>
</feature>
<proteinExistence type="predicted"/>
<accession>A0A1Y2H0A7</accession>
<reference evidence="2 3" key="1">
    <citation type="submission" date="2016-07" db="EMBL/GenBank/DDBJ databases">
        <title>Pervasive Adenine N6-methylation of Active Genes in Fungi.</title>
        <authorList>
            <consortium name="DOE Joint Genome Institute"/>
            <person name="Mondo S.J."/>
            <person name="Dannebaum R.O."/>
            <person name="Kuo R.C."/>
            <person name="Labutti K."/>
            <person name="Haridas S."/>
            <person name="Kuo A."/>
            <person name="Salamov A."/>
            <person name="Ahrendt S.R."/>
            <person name="Lipzen A."/>
            <person name="Sullivan W."/>
            <person name="Andreopoulos W.B."/>
            <person name="Clum A."/>
            <person name="Lindquist E."/>
            <person name="Daum C."/>
            <person name="Ramamoorthy G.K."/>
            <person name="Gryganskyi A."/>
            <person name="Culley D."/>
            <person name="Magnuson J.K."/>
            <person name="James T.Y."/>
            <person name="O'Malley M.A."/>
            <person name="Stajich J.E."/>
            <person name="Spatafora J.W."/>
            <person name="Visel A."/>
            <person name="Grigoriev I.V."/>
        </authorList>
    </citation>
    <scope>NUCLEOTIDE SEQUENCE [LARGE SCALE GENOMIC DNA]</scope>
    <source>
        <strain evidence="2 3">NRRL 3116</strain>
    </source>
</reference>
<feature type="compositionally biased region" description="Polar residues" evidence="1">
    <location>
        <begin position="649"/>
        <end position="662"/>
    </location>
</feature>
<feature type="compositionally biased region" description="Polar residues" evidence="1">
    <location>
        <begin position="899"/>
        <end position="912"/>
    </location>
</feature>
<feature type="compositionally biased region" description="Polar residues" evidence="1">
    <location>
        <begin position="881"/>
        <end position="890"/>
    </location>
</feature>
<feature type="compositionally biased region" description="Polar residues" evidence="1">
    <location>
        <begin position="617"/>
        <end position="631"/>
    </location>
</feature>
<feature type="region of interest" description="Disordered" evidence="1">
    <location>
        <begin position="879"/>
        <end position="942"/>
    </location>
</feature>
<dbReference type="EMBL" id="MCFF01000007">
    <property type="protein sequence ID" value="ORZ26502.1"/>
    <property type="molecule type" value="Genomic_DNA"/>
</dbReference>
<feature type="region of interest" description="Disordered" evidence="1">
    <location>
        <begin position="1"/>
        <end position="52"/>
    </location>
</feature>
<evidence type="ECO:0000256" key="1">
    <source>
        <dbReference type="SAM" id="MobiDB-lite"/>
    </source>
</evidence>
<sequence>MSTGPHPANVKDNQQATMSSKEKKSSSQSKNQTPVLMPTDSFPQKPCARNTPMLSIQPHHTEISTDRPLVSGRLLLHIPKLATKRFHFVSLALHLRLKESIAWTRQDLITFEIEKQNWSQTVWDKKLMLPFQDRIVDESDEPHVAVVMEPSKSKSRIAIEAEEWRWEWLMPVTDNEVRPESFEGSMGNVWYELEAKCLFRWDDIDNEGNLETGEPLQMVETVYGTMVGQGSNRSTGTAILEGSTRKAKSLAQAFGKLRMGSKSKKVQQPGDFKVGNQHDEFIKRSLQQRNDIMQQLNASNDVLAENKGDLLVASSWNQSTPHLGMQLQDSVETSEPTPFLVRKLIKLYFIKPPPSISLGSPFFLPPPSMALPTLPGTRRLKAIVPGARIQVQVQIPSLIPTPGYARTSQLVPDHKKGVLVPSKNNVQQTQQSQNHHFYHNLHFHHHHHSDNQQIDQKSLDSFQVALTVRRVTMAEINKDDLLKKRFLSSTGPSFISPFASTGQSQSTNAETALGKKNLHGSSLSSSSLTDQSNTGTERTENWDRLKDEQTWRKEIRVRKVRCEFWQKESYRIPAQKSGEPEASRIVKYPLGPMYTYSEKEQEEGKARTSLYLSSQPAQLQQDALKQGSSASFDPGVVGGGTSDEKERQVPSSPTLNTTNISLQAPVAPYASVRKGSDASLHAPPKLSSGVPECANASNSTQPFMLLFPVRMDSPKLRQTFSWPSAETPAPLYNQSLDVSSYPMPRGLTGSSGDNFPSTQALYQMAMIGTANDASAGASTGEAKLPSAPSGPRDIAQSSHPLYSRNLNQLQGHGFSSASTRTRIEIKHYLILRLSIDLLEFEGELDPDDELDLRAIEEQQLQQVKKKQVLSAYQGASVVPGFNSNSATSTDSYHDRSMTGFPNTNSKSTSTAAPKSEDYDDLDDHSRGPRLHRSNSGGDESLYSQSNSLLGVVYDFEGRCASKDSHETLKSSSFSSGGLSLLSEGPAVGALGAIGEKTSSPGLETIVNPLAGGGGQSTLQHQVDAGPLSHFVEPSSRSSTLIRHRSPAVTVQKLKDFVIRVPINVVTQVDDPCCIGTSDGANAAEIGINTAITETTSGSHYSDEATLSRAMTEFDSEHRSITTAYSSEIASTDSSSYQGFSMDMGHEKVQRHHFRAGPHEEESPEYVEGQFLVDQE</sequence>
<dbReference type="InParanoid" id="A0A1Y2H0A7"/>
<evidence type="ECO:0000313" key="2">
    <source>
        <dbReference type="EMBL" id="ORZ26502.1"/>
    </source>
</evidence>
<feature type="region of interest" description="Disordered" evidence="1">
    <location>
        <begin position="773"/>
        <end position="798"/>
    </location>
</feature>
<dbReference type="AlphaFoldDB" id="A0A1Y2H0A7"/>
<feature type="region of interest" description="Disordered" evidence="1">
    <location>
        <begin position="1149"/>
        <end position="1175"/>
    </location>
</feature>
<dbReference type="RefSeq" id="XP_021884267.1">
    <property type="nucleotide sequence ID" value="XM_022028586.1"/>
</dbReference>
<dbReference type="OrthoDB" id="2445928at2759"/>
<evidence type="ECO:0000313" key="3">
    <source>
        <dbReference type="Proteomes" id="UP000193648"/>
    </source>
</evidence>
<keyword evidence="3" id="KW-1185">Reference proteome</keyword>
<gene>
    <name evidence="2" type="ORF">BCR41DRAFT_393685</name>
</gene>
<feature type="region of interest" description="Disordered" evidence="1">
    <location>
        <begin position="617"/>
        <end position="662"/>
    </location>
</feature>
<dbReference type="Proteomes" id="UP000193648">
    <property type="component" value="Unassembled WGS sequence"/>
</dbReference>
<protein>
    <submittedName>
        <fullName evidence="2">Uncharacterized protein</fullName>
    </submittedName>
</protein>